<dbReference type="InterPro" id="IPR016024">
    <property type="entry name" value="ARM-type_fold"/>
</dbReference>
<dbReference type="Proteomes" id="UP000595917">
    <property type="component" value="Chromosome"/>
</dbReference>
<dbReference type="KEGG" id="bhc:JFL75_14480"/>
<proteinExistence type="predicted"/>
<evidence type="ECO:0000256" key="1">
    <source>
        <dbReference type="SAM" id="SignalP"/>
    </source>
</evidence>
<dbReference type="EMBL" id="CP067089">
    <property type="protein sequence ID" value="QQO08140.1"/>
    <property type="molecule type" value="Genomic_DNA"/>
</dbReference>
<name>A0A7T7XKT3_9SPIR</name>
<sequence>MVIVKRCIAVTVILLTGISAVMAQSSNNQREMSVEESYLQQSVELMVIREQSRAESRDMKMIALEYIGDAIGRGNTGTEVKEALEYMALEGVMNKARENGRVVNNYPDVRAKAAMYLGELGTVEAKDALIKVVLADPEPMVLTEAVKSLAKIGLNDNDETVNAISWVVTRFDVLNPDNLLALSALEAFEILAEKNGGLKDPSAIRTIIRIADGPYIRPVQQRARALLGDLRQYSGSSDSNSQNSQNSARQ</sequence>
<accession>A0A7T7XKT3</accession>
<feature type="chain" id="PRO_5030677146" evidence="1">
    <location>
        <begin position="24"/>
        <end position="250"/>
    </location>
</feature>
<evidence type="ECO:0000313" key="2">
    <source>
        <dbReference type="EMBL" id="QQO08140.1"/>
    </source>
</evidence>
<protein>
    <submittedName>
        <fullName evidence="2">HEAT repeat domain-containing protein</fullName>
    </submittedName>
</protein>
<dbReference type="AlphaFoldDB" id="A0A7T7XKT3"/>
<reference evidence="2" key="1">
    <citation type="submission" date="2021-01" db="EMBL/GenBank/DDBJ databases">
        <title>Description of Breznakiella homolactica.</title>
        <authorList>
            <person name="Song Y."/>
            <person name="Brune A."/>
        </authorList>
    </citation>
    <scope>NUCLEOTIDE SEQUENCE</scope>
    <source>
        <strain evidence="2">RmG30</strain>
    </source>
</reference>
<keyword evidence="3" id="KW-1185">Reference proteome</keyword>
<keyword evidence="1" id="KW-0732">Signal</keyword>
<dbReference type="RefSeq" id="WP_215625446.1">
    <property type="nucleotide sequence ID" value="NZ_CP067089.2"/>
</dbReference>
<dbReference type="Pfam" id="PF13646">
    <property type="entry name" value="HEAT_2"/>
    <property type="match status" value="1"/>
</dbReference>
<feature type="signal peptide" evidence="1">
    <location>
        <begin position="1"/>
        <end position="23"/>
    </location>
</feature>
<dbReference type="Gene3D" id="1.25.10.10">
    <property type="entry name" value="Leucine-rich Repeat Variant"/>
    <property type="match status" value="1"/>
</dbReference>
<dbReference type="InterPro" id="IPR011989">
    <property type="entry name" value="ARM-like"/>
</dbReference>
<gene>
    <name evidence="2" type="ORF">JFL75_14480</name>
</gene>
<dbReference type="SUPFAM" id="SSF48371">
    <property type="entry name" value="ARM repeat"/>
    <property type="match status" value="1"/>
</dbReference>
<organism evidence="2 3">
    <name type="scientific">Breznakiella homolactica</name>
    <dbReference type="NCBI Taxonomy" id="2798577"/>
    <lineage>
        <taxon>Bacteria</taxon>
        <taxon>Pseudomonadati</taxon>
        <taxon>Spirochaetota</taxon>
        <taxon>Spirochaetia</taxon>
        <taxon>Spirochaetales</taxon>
        <taxon>Breznakiellaceae</taxon>
        <taxon>Breznakiella</taxon>
    </lineage>
</organism>
<evidence type="ECO:0000313" key="3">
    <source>
        <dbReference type="Proteomes" id="UP000595917"/>
    </source>
</evidence>